<dbReference type="PANTHER" id="PTHR48006">
    <property type="entry name" value="LEUCINE-RICH REPEAT-CONTAINING PROTEIN DDB_G0281931-RELATED"/>
    <property type="match status" value="1"/>
</dbReference>
<comment type="subcellular location">
    <subcellularLocation>
        <location evidence="1">Membrane</location>
        <topology evidence="1">Single-pass type I membrane protein</topology>
    </subcellularLocation>
</comment>
<dbReference type="OrthoDB" id="663146at2759"/>
<dbReference type="GO" id="GO:0016020">
    <property type="term" value="C:membrane"/>
    <property type="evidence" value="ECO:0007669"/>
    <property type="project" value="UniProtKB-SubCell"/>
</dbReference>
<organism evidence="2 3">
    <name type="scientific">Mucuna pruriens</name>
    <name type="common">Velvet bean</name>
    <name type="synonym">Dolichos pruriens</name>
    <dbReference type="NCBI Taxonomy" id="157652"/>
    <lineage>
        <taxon>Eukaryota</taxon>
        <taxon>Viridiplantae</taxon>
        <taxon>Streptophyta</taxon>
        <taxon>Embryophyta</taxon>
        <taxon>Tracheophyta</taxon>
        <taxon>Spermatophyta</taxon>
        <taxon>Magnoliopsida</taxon>
        <taxon>eudicotyledons</taxon>
        <taxon>Gunneridae</taxon>
        <taxon>Pentapetalae</taxon>
        <taxon>rosids</taxon>
        <taxon>fabids</taxon>
        <taxon>Fabales</taxon>
        <taxon>Fabaceae</taxon>
        <taxon>Papilionoideae</taxon>
        <taxon>50 kb inversion clade</taxon>
        <taxon>NPAAA clade</taxon>
        <taxon>indigoferoid/millettioid clade</taxon>
        <taxon>Phaseoleae</taxon>
        <taxon>Mucuna</taxon>
    </lineage>
</organism>
<evidence type="ECO:0000256" key="1">
    <source>
        <dbReference type="ARBA" id="ARBA00004479"/>
    </source>
</evidence>
<dbReference type="Pfam" id="PF00560">
    <property type="entry name" value="LRR_1"/>
    <property type="match status" value="3"/>
</dbReference>
<sequence>MGRGLEANQLSGDLPPELGKLTNIQRLLLSSNNFTGELPVTLAKLTALQDYFLLVSYPLTMQSNWGQSVFWEDTRFYKKLDRSPETRDSGERIKWANSFWNFTSQKFDRLVCMNMTFYVVSNDSNVICRRISDLKGSEHSPFPQLNNVKLLKTLILRSCNINGTLPSYLGTMAYLKYLDLSFNNLTGSIPSSSAALTRVDYIWSLSESRLRTRLVGRNLTGQEGFDYLGGL</sequence>
<evidence type="ECO:0000313" key="2">
    <source>
        <dbReference type="EMBL" id="RDX74703.1"/>
    </source>
</evidence>
<proteinExistence type="predicted"/>
<dbReference type="InterPro" id="IPR032675">
    <property type="entry name" value="LRR_dom_sf"/>
</dbReference>
<dbReference type="SUPFAM" id="SSF52047">
    <property type="entry name" value="RNI-like"/>
    <property type="match status" value="1"/>
</dbReference>
<dbReference type="STRING" id="157652.A0A371F984"/>
<dbReference type="GO" id="GO:0016301">
    <property type="term" value="F:kinase activity"/>
    <property type="evidence" value="ECO:0007669"/>
    <property type="project" value="UniProtKB-KW"/>
</dbReference>
<dbReference type="Gene3D" id="3.80.10.10">
    <property type="entry name" value="Ribonuclease Inhibitor"/>
    <property type="match status" value="2"/>
</dbReference>
<dbReference type="InterPro" id="IPR001611">
    <property type="entry name" value="Leu-rich_rpt"/>
</dbReference>
<accession>A0A371F984</accession>
<evidence type="ECO:0000313" key="3">
    <source>
        <dbReference type="Proteomes" id="UP000257109"/>
    </source>
</evidence>
<name>A0A371F984_MUCPR</name>
<comment type="caution">
    <text evidence="2">The sequence shown here is derived from an EMBL/GenBank/DDBJ whole genome shotgun (WGS) entry which is preliminary data.</text>
</comment>
<gene>
    <name evidence="2" type="ORF">CR513_45511</name>
</gene>
<protein>
    <submittedName>
        <fullName evidence="2">LRR receptor-like serine/threonine-protein kinase</fullName>
    </submittedName>
</protein>
<dbReference type="EMBL" id="QJKJ01010088">
    <property type="protein sequence ID" value="RDX74703.1"/>
    <property type="molecule type" value="Genomic_DNA"/>
</dbReference>
<dbReference type="AlphaFoldDB" id="A0A371F984"/>
<dbReference type="InterPro" id="IPR051824">
    <property type="entry name" value="LRR_Rcpt-Like_S/T_Kinase"/>
</dbReference>
<keyword evidence="3" id="KW-1185">Reference proteome</keyword>
<reference evidence="2" key="1">
    <citation type="submission" date="2018-05" db="EMBL/GenBank/DDBJ databases">
        <title>Draft genome of Mucuna pruriens seed.</title>
        <authorList>
            <person name="Nnadi N.E."/>
            <person name="Vos R."/>
            <person name="Hasami M.H."/>
            <person name="Devisetty U.K."/>
            <person name="Aguiy J.C."/>
        </authorList>
    </citation>
    <scope>NUCLEOTIDE SEQUENCE [LARGE SCALE GENOMIC DNA]</scope>
    <source>
        <strain evidence="2">JCA_2017</strain>
    </source>
</reference>
<dbReference type="PANTHER" id="PTHR48006:SF54">
    <property type="entry name" value="LRR RECEPTOR-LIKE KINASE"/>
    <property type="match status" value="1"/>
</dbReference>
<feature type="non-terminal residue" evidence="2">
    <location>
        <position position="1"/>
    </location>
</feature>
<dbReference type="Proteomes" id="UP000257109">
    <property type="component" value="Unassembled WGS sequence"/>
</dbReference>